<dbReference type="Proteomes" id="UP000001208">
    <property type="component" value="Chromosome"/>
</dbReference>
<evidence type="ECO:0000313" key="2">
    <source>
        <dbReference type="EMBL" id="ACF13025.1"/>
    </source>
</evidence>
<dbReference type="Gene3D" id="3.30.70.120">
    <property type="match status" value="1"/>
</dbReference>
<evidence type="ECO:0000313" key="3">
    <source>
        <dbReference type="Proteomes" id="UP000001208"/>
    </source>
</evidence>
<dbReference type="eggNOG" id="COG1993">
    <property type="taxonomic scope" value="Bacteria"/>
</dbReference>
<sequence length="118" mass="13061">MALKGQAQLLRIFIGEQDKYGHKPLYEVIVQMAKDSGLAGASAFKGVLSYGASSVTHTSKIFELSQDLPMVIEIVDLEDKMYPFLQKLDQILDNSGCGGLVTMEKVQILKYSPKKNNH</sequence>
<accession>B3QV71</accession>
<dbReference type="EMBL" id="CP001100">
    <property type="protein sequence ID" value="ACF13025.1"/>
    <property type="molecule type" value="Genomic_DNA"/>
</dbReference>
<keyword evidence="3" id="KW-1185">Reference proteome</keyword>
<dbReference type="InterPro" id="IPR015867">
    <property type="entry name" value="N-reg_PII/ATP_PRibTrfase_C"/>
</dbReference>
<dbReference type="HOGENOM" id="CLU_146749_0_0_10"/>
<dbReference type="InterPro" id="IPR003793">
    <property type="entry name" value="UPF0166"/>
</dbReference>
<gene>
    <name evidence="2" type="ordered locus">Ctha_0554</name>
</gene>
<protein>
    <submittedName>
        <fullName evidence="2">Uncharacterized protein</fullName>
    </submittedName>
</protein>
<dbReference type="OrthoDB" id="9795599at2"/>
<reference evidence="2 3" key="1">
    <citation type="submission" date="2008-06" db="EMBL/GenBank/DDBJ databases">
        <title>Complete sequence of Chloroherpeton thalassium ATCC 35110.</title>
        <authorList>
            <consortium name="US DOE Joint Genome Institute"/>
            <person name="Lucas S."/>
            <person name="Copeland A."/>
            <person name="Lapidus A."/>
            <person name="Glavina del Rio T."/>
            <person name="Dalin E."/>
            <person name="Tice H."/>
            <person name="Bruce D."/>
            <person name="Goodwin L."/>
            <person name="Pitluck S."/>
            <person name="Schmutz J."/>
            <person name="Larimer F."/>
            <person name="Land M."/>
            <person name="Hauser L."/>
            <person name="Kyrpides N."/>
            <person name="Mikhailova N."/>
            <person name="Liu Z."/>
            <person name="Li T."/>
            <person name="Zhao F."/>
            <person name="Overmann J."/>
            <person name="Bryant D.A."/>
            <person name="Richardson P."/>
        </authorList>
    </citation>
    <scope>NUCLEOTIDE SEQUENCE [LARGE SCALE GENOMIC DNA]</scope>
    <source>
        <strain evidence="3">ATCC 35110 / GB-78</strain>
    </source>
</reference>
<dbReference type="PANTHER" id="PTHR35983">
    <property type="entry name" value="UPF0166 PROTEIN TM_0021"/>
    <property type="match status" value="1"/>
</dbReference>
<dbReference type="Pfam" id="PF02641">
    <property type="entry name" value="DUF190"/>
    <property type="match status" value="1"/>
</dbReference>
<proteinExistence type="inferred from homology"/>
<evidence type="ECO:0000256" key="1">
    <source>
        <dbReference type="ARBA" id="ARBA00010554"/>
    </source>
</evidence>
<organism evidence="2 3">
    <name type="scientific">Chloroherpeton thalassium (strain ATCC 35110 / GB-78)</name>
    <dbReference type="NCBI Taxonomy" id="517418"/>
    <lineage>
        <taxon>Bacteria</taxon>
        <taxon>Pseudomonadati</taxon>
        <taxon>Chlorobiota</taxon>
        <taxon>Chlorobiia</taxon>
        <taxon>Chlorobiales</taxon>
        <taxon>Chloroherpetonaceae</taxon>
        <taxon>Chloroherpeton</taxon>
    </lineage>
</organism>
<dbReference type="PANTHER" id="PTHR35983:SF1">
    <property type="entry name" value="UPF0166 PROTEIN TM_0021"/>
    <property type="match status" value="1"/>
</dbReference>
<dbReference type="InterPro" id="IPR011322">
    <property type="entry name" value="N-reg_PII-like_a/b"/>
</dbReference>
<dbReference type="AlphaFoldDB" id="B3QV71"/>
<dbReference type="KEGG" id="cts:Ctha_0554"/>
<name>B3QV71_CHLT3</name>
<dbReference type="RefSeq" id="WP_012499109.1">
    <property type="nucleotide sequence ID" value="NC_011026.1"/>
</dbReference>
<comment type="similarity">
    <text evidence="1">Belongs to the UPF0166 family.</text>
</comment>
<dbReference type="SUPFAM" id="SSF54913">
    <property type="entry name" value="GlnB-like"/>
    <property type="match status" value="1"/>
</dbReference>
<dbReference type="STRING" id="517418.Ctha_0554"/>